<protein>
    <recommendedName>
        <fullName evidence="3">COR domain-containing protein</fullName>
    </recommendedName>
</protein>
<feature type="compositionally biased region" description="Polar residues" evidence="2">
    <location>
        <begin position="467"/>
        <end position="484"/>
    </location>
</feature>
<evidence type="ECO:0000259" key="3">
    <source>
        <dbReference type="Pfam" id="PF16095"/>
    </source>
</evidence>
<evidence type="ECO:0000313" key="4">
    <source>
        <dbReference type="EMBL" id="KAJ7369770.1"/>
    </source>
</evidence>
<evidence type="ECO:0000313" key="5">
    <source>
        <dbReference type="Proteomes" id="UP001163046"/>
    </source>
</evidence>
<sequence length="492" mass="56300">MRWMDLVHSFKHVESGETLPPVILVGTHADLLLEDPGDKVTKVKDIICDTARDFSNHIIGKTFTVDNTLAGKQLDEEDPQIVSLRQEILKVGEGMPHTKMEVPLKWLQVENKVCDLASEGTNYITRENFKKDICDKICEFKIKDDFEVLLHFLHDRGTVVYHGCANEKRSLVVLNPKWLVDILCQIITVEKQNEEHTRIHNLRKDLRNKGILHAQLLDDACERLKLKDVKESLLDIMKKFNLLCEYTSKEGSSIYLVPCMLTSKPDNKPKPGNQGPAPVYITFNTQYVPGGLFSRLIVLFVKYAERIHSVQPKLYANFARLFIGKFTGVEFVCYKRVIKVRVWDYSNSNSNPVEKESQICSELLRFLKDSLKRLHDECHWLREVSWDLCARCNLCPPELASETEECLWHGEKGCCHDDCAHYVSVTKKLVLCSRTDGPNFCPPKTWCQSSEDASRHNQDDALDKEQTSTVGSKRQRPNLDTQATVPAEVART</sequence>
<feature type="domain" description="COR" evidence="3">
    <location>
        <begin position="103"/>
        <end position="261"/>
    </location>
</feature>
<dbReference type="AlphaFoldDB" id="A0A9W9YUK4"/>
<keyword evidence="1" id="KW-0677">Repeat</keyword>
<accession>A0A9W9YUK4</accession>
<keyword evidence="5" id="KW-1185">Reference proteome</keyword>
<evidence type="ECO:0000256" key="1">
    <source>
        <dbReference type="ARBA" id="ARBA00022737"/>
    </source>
</evidence>
<feature type="region of interest" description="Disordered" evidence="2">
    <location>
        <begin position="447"/>
        <end position="492"/>
    </location>
</feature>
<evidence type="ECO:0000256" key="2">
    <source>
        <dbReference type="SAM" id="MobiDB-lite"/>
    </source>
</evidence>
<proteinExistence type="predicted"/>
<dbReference type="OrthoDB" id="5964455at2759"/>
<comment type="caution">
    <text evidence="4">The sequence shown here is derived from an EMBL/GenBank/DDBJ whole genome shotgun (WGS) entry which is preliminary data.</text>
</comment>
<feature type="compositionally biased region" description="Basic and acidic residues" evidence="2">
    <location>
        <begin position="452"/>
        <end position="466"/>
    </location>
</feature>
<dbReference type="Pfam" id="PF16095">
    <property type="entry name" value="COR-A"/>
    <property type="match status" value="1"/>
</dbReference>
<gene>
    <name evidence="4" type="ORF">OS493_036556</name>
</gene>
<name>A0A9W9YUK4_9CNID</name>
<reference evidence="4" key="1">
    <citation type="submission" date="2023-01" db="EMBL/GenBank/DDBJ databases">
        <title>Genome assembly of the deep-sea coral Lophelia pertusa.</title>
        <authorList>
            <person name="Herrera S."/>
            <person name="Cordes E."/>
        </authorList>
    </citation>
    <scope>NUCLEOTIDE SEQUENCE</scope>
    <source>
        <strain evidence="4">USNM1676648</strain>
        <tissue evidence="4">Polyp</tissue>
    </source>
</reference>
<dbReference type="Proteomes" id="UP001163046">
    <property type="component" value="Unassembled WGS sequence"/>
</dbReference>
<dbReference type="InterPro" id="IPR032171">
    <property type="entry name" value="COR-A"/>
</dbReference>
<feature type="non-terminal residue" evidence="4">
    <location>
        <position position="492"/>
    </location>
</feature>
<dbReference type="EMBL" id="MU826887">
    <property type="protein sequence ID" value="KAJ7369770.1"/>
    <property type="molecule type" value="Genomic_DNA"/>
</dbReference>
<dbReference type="InterPro" id="IPR036388">
    <property type="entry name" value="WH-like_DNA-bd_sf"/>
</dbReference>
<dbReference type="Gene3D" id="1.10.10.10">
    <property type="entry name" value="Winged helix-like DNA-binding domain superfamily/Winged helix DNA-binding domain"/>
    <property type="match status" value="1"/>
</dbReference>
<organism evidence="4 5">
    <name type="scientific">Desmophyllum pertusum</name>
    <dbReference type="NCBI Taxonomy" id="174260"/>
    <lineage>
        <taxon>Eukaryota</taxon>
        <taxon>Metazoa</taxon>
        <taxon>Cnidaria</taxon>
        <taxon>Anthozoa</taxon>
        <taxon>Hexacorallia</taxon>
        <taxon>Scleractinia</taxon>
        <taxon>Caryophylliina</taxon>
        <taxon>Caryophylliidae</taxon>
        <taxon>Desmophyllum</taxon>
    </lineage>
</organism>